<dbReference type="AlphaFoldDB" id="A0A3B1BI45"/>
<reference evidence="1" key="1">
    <citation type="submission" date="2018-06" db="EMBL/GenBank/DDBJ databases">
        <authorList>
            <person name="Zhirakovskaya E."/>
        </authorList>
    </citation>
    <scope>NUCLEOTIDE SEQUENCE</scope>
</reference>
<accession>A0A3B1BI45</accession>
<gene>
    <name evidence="1" type="ORF">MNBD_GAMMA26-84</name>
</gene>
<sequence length="71" mass="7992">MKAIHPMALFRSNVLGPLISRDRLQRGELTSTIKKLASHSYDIPGSRNTTIWARRRLRLGTTPGVEVVLTH</sequence>
<name>A0A3B1BI45_9ZZZZ</name>
<dbReference type="EMBL" id="UOFX01000090">
    <property type="protein sequence ID" value="VAX11763.1"/>
    <property type="molecule type" value="Genomic_DNA"/>
</dbReference>
<protein>
    <submittedName>
        <fullName evidence="1">Uncharacterized protein</fullName>
    </submittedName>
</protein>
<proteinExistence type="predicted"/>
<organism evidence="1">
    <name type="scientific">hydrothermal vent metagenome</name>
    <dbReference type="NCBI Taxonomy" id="652676"/>
    <lineage>
        <taxon>unclassified sequences</taxon>
        <taxon>metagenomes</taxon>
        <taxon>ecological metagenomes</taxon>
    </lineage>
</organism>
<evidence type="ECO:0000313" key="1">
    <source>
        <dbReference type="EMBL" id="VAX11763.1"/>
    </source>
</evidence>